<comment type="caution">
    <text evidence="2">The sequence shown here is derived from an EMBL/GenBank/DDBJ whole genome shotgun (WGS) entry which is preliminary data.</text>
</comment>
<dbReference type="GO" id="GO:0016740">
    <property type="term" value="F:transferase activity"/>
    <property type="evidence" value="ECO:0007669"/>
    <property type="project" value="UniProtKB-KW"/>
</dbReference>
<keyword evidence="2" id="KW-0808">Transferase</keyword>
<accession>A0A6I2M8D2</accession>
<dbReference type="InterPro" id="IPR002575">
    <property type="entry name" value="Aminoglycoside_PTrfase"/>
</dbReference>
<feature type="domain" description="Aminoglycoside phosphotransferase" evidence="1">
    <location>
        <begin position="24"/>
        <end position="185"/>
    </location>
</feature>
<organism evidence="2 3">
    <name type="scientific">Metabacillus idriensis</name>
    <dbReference type="NCBI Taxonomy" id="324768"/>
    <lineage>
        <taxon>Bacteria</taxon>
        <taxon>Bacillati</taxon>
        <taxon>Bacillota</taxon>
        <taxon>Bacilli</taxon>
        <taxon>Bacillales</taxon>
        <taxon>Bacillaceae</taxon>
        <taxon>Metabacillus</taxon>
    </lineage>
</organism>
<dbReference type="AlphaFoldDB" id="A0A6I2M8D2"/>
<name>A0A6I2M8D2_9BACI</name>
<evidence type="ECO:0000259" key="1">
    <source>
        <dbReference type="Pfam" id="PF01636"/>
    </source>
</evidence>
<dbReference type="EMBL" id="WKKF01000001">
    <property type="protein sequence ID" value="MRX52691.1"/>
    <property type="molecule type" value="Genomic_DNA"/>
</dbReference>
<dbReference type="SUPFAM" id="SSF56112">
    <property type="entry name" value="Protein kinase-like (PK-like)"/>
    <property type="match status" value="1"/>
</dbReference>
<reference evidence="2 3" key="1">
    <citation type="submission" date="2019-11" db="EMBL/GenBank/DDBJ databases">
        <title>Bacillus idriensis genome.</title>
        <authorList>
            <person name="Konopka E.N."/>
            <person name="Newman J.D."/>
        </authorList>
    </citation>
    <scope>NUCLEOTIDE SEQUENCE [LARGE SCALE GENOMIC DNA]</scope>
    <source>
        <strain evidence="2 3">DSM 19097</strain>
    </source>
</reference>
<protein>
    <submittedName>
        <fullName evidence="2">Phosphotransferase</fullName>
    </submittedName>
</protein>
<keyword evidence="3" id="KW-1185">Reference proteome</keyword>
<dbReference type="Pfam" id="PF01636">
    <property type="entry name" value="APH"/>
    <property type="match status" value="1"/>
</dbReference>
<gene>
    <name evidence="2" type="ORF">GJU41_01795</name>
</gene>
<dbReference type="Proteomes" id="UP000441585">
    <property type="component" value="Unassembled WGS sequence"/>
</dbReference>
<evidence type="ECO:0000313" key="3">
    <source>
        <dbReference type="Proteomes" id="UP000441585"/>
    </source>
</evidence>
<proteinExistence type="predicted"/>
<dbReference type="InterPro" id="IPR051678">
    <property type="entry name" value="AGP_Transferase"/>
</dbReference>
<dbReference type="PANTHER" id="PTHR21310">
    <property type="entry name" value="AMINOGLYCOSIDE PHOSPHOTRANSFERASE-RELATED-RELATED"/>
    <property type="match status" value="1"/>
</dbReference>
<dbReference type="Gene3D" id="3.90.1200.10">
    <property type="match status" value="1"/>
</dbReference>
<dbReference type="InterPro" id="IPR011009">
    <property type="entry name" value="Kinase-like_dom_sf"/>
</dbReference>
<evidence type="ECO:0000313" key="2">
    <source>
        <dbReference type="EMBL" id="MRX52691.1"/>
    </source>
</evidence>
<sequence length="259" mass="29176">MNEMDIIGEGSTAITYSYGKDKAVKMYRYDSANIHYEFEVNRYLTECGISVPKAYGIVTIDGKEGIVFEKAAGNPLTSEMMKNPSAAIRRLKMMARLHASIHEKSAESLKTQKSSIEMKIHASSLSDAEKTAILDHLVCLSSGKQLCHGDFHPDNILISDGNPVVIDWADAVCGHPMADLARTILILRFGGLKTNDAIMGFIRKWMCKLYIREYKKYRSFTADELYEWELPLAAARLSESIPPHEKQKLHAIIRSYLKK</sequence>